<dbReference type="PANTHER" id="PTHR23513">
    <property type="entry name" value="INTEGRAL MEMBRANE EFFLUX PROTEIN-RELATED"/>
    <property type="match status" value="1"/>
</dbReference>
<evidence type="ECO:0000256" key="3">
    <source>
        <dbReference type="ARBA" id="ARBA00022692"/>
    </source>
</evidence>
<keyword evidence="3 6" id="KW-0812">Transmembrane</keyword>
<evidence type="ECO:0000256" key="4">
    <source>
        <dbReference type="ARBA" id="ARBA00022989"/>
    </source>
</evidence>
<keyword evidence="2" id="KW-1003">Cell membrane</keyword>
<evidence type="ECO:0000256" key="6">
    <source>
        <dbReference type="SAM" id="Phobius"/>
    </source>
</evidence>
<dbReference type="InterPro" id="IPR011701">
    <property type="entry name" value="MFS"/>
</dbReference>
<evidence type="ECO:0000313" key="8">
    <source>
        <dbReference type="Proteomes" id="UP001564626"/>
    </source>
</evidence>
<evidence type="ECO:0000256" key="5">
    <source>
        <dbReference type="ARBA" id="ARBA00023136"/>
    </source>
</evidence>
<name>A0ABV4CBV6_9PSEU</name>
<feature type="transmembrane region" description="Helical" evidence="6">
    <location>
        <begin position="43"/>
        <end position="67"/>
    </location>
</feature>
<keyword evidence="4 6" id="KW-1133">Transmembrane helix</keyword>
<dbReference type="RefSeq" id="WP_345366224.1">
    <property type="nucleotide sequence ID" value="NZ_BAABII010000016.1"/>
</dbReference>
<reference evidence="7 8" key="1">
    <citation type="submission" date="2024-08" db="EMBL/GenBank/DDBJ databases">
        <title>Genome mining of Saccharopolyspora cebuensis PGLac3 from Nigerian medicinal plant.</title>
        <authorList>
            <person name="Ezeobiora C.E."/>
            <person name="Igbokwe N.H."/>
            <person name="Amin D.H."/>
            <person name="Mendie U.E."/>
        </authorList>
    </citation>
    <scope>NUCLEOTIDE SEQUENCE [LARGE SCALE GENOMIC DNA]</scope>
    <source>
        <strain evidence="7 8">PGLac3</strain>
    </source>
</reference>
<evidence type="ECO:0000256" key="1">
    <source>
        <dbReference type="ARBA" id="ARBA00004651"/>
    </source>
</evidence>
<feature type="transmembrane region" description="Helical" evidence="6">
    <location>
        <begin position="12"/>
        <end position="31"/>
    </location>
</feature>
<keyword evidence="8" id="KW-1185">Reference proteome</keyword>
<gene>
    <name evidence="7" type="ORF">AB8O55_01045</name>
</gene>
<proteinExistence type="predicted"/>
<feature type="transmembrane region" description="Helical" evidence="6">
    <location>
        <begin position="169"/>
        <end position="188"/>
    </location>
</feature>
<keyword evidence="5 6" id="KW-0472">Membrane</keyword>
<feature type="transmembrane region" description="Helical" evidence="6">
    <location>
        <begin position="383"/>
        <end position="400"/>
    </location>
</feature>
<feature type="transmembrane region" description="Helical" evidence="6">
    <location>
        <begin position="286"/>
        <end position="305"/>
    </location>
</feature>
<feature type="transmembrane region" description="Helical" evidence="6">
    <location>
        <begin position="224"/>
        <end position="245"/>
    </location>
</feature>
<feature type="transmembrane region" description="Helical" evidence="6">
    <location>
        <begin position="352"/>
        <end position="371"/>
    </location>
</feature>
<feature type="transmembrane region" description="Helical" evidence="6">
    <location>
        <begin position="311"/>
        <end position="332"/>
    </location>
</feature>
<dbReference type="EMBL" id="JBGEHV010000001">
    <property type="protein sequence ID" value="MEY8037973.1"/>
    <property type="molecule type" value="Genomic_DNA"/>
</dbReference>
<comment type="subcellular location">
    <subcellularLocation>
        <location evidence="1">Cell membrane</location>
        <topology evidence="1">Multi-pass membrane protein</topology>
    </subcellularLocation>
</comment>
<dbReference type="PANTHER" id="PTHR23513:SF11">
    <property type="entry name" value="STAPHYLOFERRIN A TRANSPORTER"/>
    <property type="match status" value="1"/>
</dbReference>
<dbReference type="SUPFAM" id="SSF103473">
    <property type="entry name" value="MFS general substrate transporter"/>
    <property type="match status" value="1"/>
</dbReference>
<feature type="transmembrane region" description="Helical" evidence="6">
    <location>
        <begin position="257"/>
        <end position="274"/>
    </location>
</feature>
<evidence type="ECO:0000313" key="7">
    <source>
        <dbReference type="EMBL" id="MEY8037973.1"/>
    </source>
</evidence>
<accession>A0ABV4CBV6</accession>
<dbReference type="Pfam" id="PF07690">
    <property type="entry name" value="MFS_1"/>
    <property type="match status" value="1"/>
</dbReference>
<dbReference type="InterPro" id="IPR036259">
    <property type="entry name" value="MFS_trans_sf"/>
</dbReference>
<dbReference type="Gene3D" id="1.20.1250.20">
    <property type="entry name" value="MFS general substrate transporter like domains"/>
    <property type="match status" value="1"/>
</dbReference>
<protein>
    <submittedName>
        <fullName evidence="7">MFS transporter</fullName>
    </submittedName>
</protein>
<dbReference type="Proteomes" id="UP001564626">
    <property type="component" value="Unassembled WGS sequence"/>
</dbReference>
<organism evidence="7 8">
    <name type="scientific">Saccharopolyspora cebuensis</name>
    <dbReference type="NCBI Taxonomy" id="418759"/>
    <lineage>
        <taxon>Bacteria</taxon>
        <taxon>Bacillati</taxon>
        <taxon>Actinomycetota</taxon>
        <taxon>Actinomycetes</taxon>
        <taxon>Pseudonocardiales</taxon>
        <taxon>Pseudonocardiaceae</taxon>
        <taxon>Saccharopolyspora</taxon>
    </lineage>
</organism>
<comment type="caution">
    <text evidence="7">The sequence shown here is derived from an EMBL/GenBank/DDBJ whole genome shotgun (WGS) entry which is preliminary data.</text>
</comment>
<evidence type="ECO:0000256" key="2">
    <source>
        <dbReference type="ARBA" id="ARBA00022475"/>
    </source>
</evidence>
<sequence length="410" mass="42237">MAAAVLGRRFWRFWSASLTSNLSDGVALIALPWITTTVTDEAFLVGAVAAAGRLPWLVAAIPAGAAIDRLPRFATMAAAATVRALLWAGLGLVAVTGRLSLEALLVVAFALGLAEVFYDTAAVTAIPRLVARGHLETANGQFRTAEITAQEFLGRPAGGLVLTAGTAPALFLNAGICALVPALLLRLCRDEHREPRLADDRDSGWRRFGAGIATIRASPLLRRLVGVTMLFNLAYATVLATQVLFARTTLGLGSAQFGLLMLTAAAGGILGGQFGGRVAARLPAGWLPMTGLAGTGICHLVMAAAPVVPVVAVMLFVSHACVLLYTVSVSALRQRVTPAALLGRVNAAAGTASWGVATVGMAAGGGLVSLAERWLTASDALRVPHALTAAVLLALVCTVGRSTTRLSAQV</sequence>
<dbReference type="CDD" id="cd06173">
    <property type="entry name" value="MFS_MefA_like"/>
    <property type="match status" value="1"/>
</dbReference>